<keyword evidence="8" id="KW-1185">Reference proteome</keyword>
<evidence type="ECO:0000256" key="3">
    <source>
        <dbReference type="ARBA" id="ARBA00023157"/>
    </source>
</evidence>
<dbReference type="InterPro" id="IPR050553">
    <property type="entry name" value="Thioredoxin_ResA/DsbE_sf"/>
</dbReference>
<comment type="caution">
    <text evidence="7">The sequence shown here is derived from an EMBL/GenBank/DDBJ whole genome shotgun (WGS) entry which is preliminary data.</text>
</comment>
<dbReference type="Proteomes" id="UP000317010">
    <property type="component" value="Unassembled WGS sequence"/>
</dbReference>
<evidence type="ECO:0000313" key="8">
    <source>
        <dbReference type="Proteomes" id="UP000317010"/>
    </source>
</evidence>
<keyword evidence="5" id="KW-0732">Signal</keyword>
<feature type="domain" description="Thioredoxin" evidence="6">
    <location>
        <begin position="35"/>
        <end position="176"/>
    </location>
</feature>
<comment type="subcellular location">
    <subcellularLocation>
        <location evidence="1">Cell envelope</location>
    </subcellularLocation>
</comment>
<dbReference type="Pfam" id="PF00578">
    <property type="entry name" value="AhpC-TSA"/>
    <property type="match status" value="1"/>
</dbReference>
<feature type="signal peptide" evidence="5">
    <location>
        <begin position="1"/>
        <end position="19"/>
    </location>
</feature>
<evidence type="ECO:0000256" key="4">
    <source>
        <dbReference type="ARBA" id="ARBA00023284"/>
    </source>
</evidence>
<keyword evidence="7" id="KW-0413">Isomerase</keyword>
<evidence type="ECO:0000256" key="5">
    <source>
        <dbReference type="SAM" id="SignalP"/>
    </source>
</evidence>
<organism evidence="7 8">
    <name type="scientific">Mucilaginibacter frigoritolerans</name>
    <dbReference type="NCBI Taxonomy" id="652788"/>
    <lineage>
        <taxon>Bacteria</taxon>
        <taxon>Pseudomonadati</taxon>
        <taxon>Bacteroidota</taxon>
        <taxon>Sphingobacteriia</taxon>
        <taxon>Sphingobacteriales</taxon>
        <taxon>Sphingobacteriaceae</taxon>
        <taxon>Mucilaginibacter</taxon>
    </lineage>
</organism>
<evidence type="ECO:0000256" key="2">
    <source>
        <dbReference type="ARBA" id="ARBA00022748"/>
    </source>
</evidence>
<dbReference type="GO" id="GO:0017004">
    <property type="term" value="P:cytochrome complex assembly"/>
    <property type="evidence" value="ECO:0007669"/>
    <property type="project" value="UniProtKB-KW"/>
</dbReference>
<dbReference type="EMBL" id="VLLI01000004">
    <property type="protein sequence ID" value="TWJ01465.1"/>
    <property type="molecule type" value="Genomic_DNA"/>
</dbReference>
<dbReference type="InterPro" id="IPR000866">
    <property type="entry name" value="AhpC/TSA"/>
</dbReference>
<reference evidence="7 8" key="1">
    <citation type="submission" date="2019-07" db="EMBL/GenBank/DDBJ databases">
        <title>Genomic Encyclopedia of Archaeal and Bacterial Type Strains, Phase II (KMG-II): from individual species to whole genera.</title>
        <authorList>
            <person name="Goeker M."/>
        </authorList>
    </citation>
    <scope>NUCLEOTIDE SEQUENCE [LARGE SCALE GENOMIC DNA]</scope>
    <source>
        <strain evidence="7 8">ATCC BAA-1854</strain>
    </source>
</reference>
<gene>
    <name evidence="7" type="ORF">JN11_01616</name>
</gene>
<dbReference type="InterPro" id="IPR036249">
    <property type="entry name" value="Thioredoxin-like_sf"/>
</dbReference>
<keyword evidence="3" id="KW-1015">Disulfide bond</keyword>
<dbReference type="InterPro" id="IPR013766">
    <property type="entry name" value="Thioredoxin_domain"/>
</dbReference>
<evidence type="ECO:0000259" key="6">
    <source>
        <dbReference type="PROSITE" id="PS51352"/>
    </source>
</evidence>
<accession>A0A562U7X1</accession>
<dbReference type="GO" id="GO:0030313">
    <property type="term" value="C:cell envelope"/>
    <property type="evidence" value="ECO:0007669"/>
    <property type="project" value="UniProtKB-SubCell"/>
</dbReference>
<dbReference type="PANTHER" id="PTHR42852">
    <property type="entry name" value="THIOL:DISULFIDE INTERCHANGE PROTEIN DSBE"/>
    <property type="match status" value="1"/>
</dbReference>
<feature type="chain" id="PRO_5021932546" evidence="5">
    <location>
        <begin position="20"/>
        <end position="176"/>
    </location>
</feature>
<dbReference type="OrthoDB" id="634996at2"/>
<dbReference type="Gene3D" id="3.40.30.10">
    <property type="entry name" value="Glutaredoxin"/>
    <property type="match status" value="1"/>
</dbReference>
<keyword evidence="4" id="KW-0676">Redox-active center</keyword>
<protein>
    <submittedName>
        <fullName evidence="7">Thiol-disulfide isomerase/thioredoxin</fullName>
    </submittedName>
</protein>
<dbReference type="SUPFAM" id="SSF52833">
    <property type="entry name" value="Thioredoxin-like"/>
    <property type="match status" value="1"/>
</dbReference>
<sequence>MKKTILILCLITLVGVATKAQSTSINSFIADDQGILINSIAPDIVLPGINGYDIDANKSNYKYLLVNFWASWDRASRKQNPYFIKALDKFQSQGFGIMSVSVDSNVDFWQQAIKEDGTSGFLHLIDRDGLKSVYLKEFKVDFIPANFLIDNTGKVIAKNLRKNELYKLLATLLPDH</sequence>
<name>A0A562U7X1_9SPHI</name>
<evidence type="ECO:0000313" key="7">
    <source>
        <dbReference type="EMBL" id="TWJ01465.1"/>
    </source>
</evidence>
<keyword evidence="2" id="KW-0201">Cytochrome c-type biogenesis</keyword>
<dbReference type="PROSITE" id="PS51352">
    <property type="entry name" value="THIOREDOXIN_2"/>
    <property type="match status" value="1"/>
</dbReference>
<dbReference type="AlphaFoldDB" id="A0A562U7X1"/>
<dbReference type="RefSeq" id="WP_144911446.1">
    <property type="nucleotide sequence ID" value="NZ_VLLI01000004.1"/>
</dbReference>
<evidence type="ECO:0000256" key="1">
    <source>
        <dbReference type="ARBA" id="ARBA00004196"/>
    </source>
</evidence>
<proteinExistence type="predicted"/>
<dbReference type="PANTHER" id="PTHR42852:SF6">
    <property type="entry name" value="THIOL:DISULFIDE INTERCHANGE PROTEIN DSBE"/>
    <property type="match status" value="1"/>
</dbReference>
<dbReference type="GO" id="GO:0016853">
    <property type="term" value="F:isomerase activity"/>
    <property type="evidence" value="ECO:0007669"/>
    <property type="project" value="UniProtKB-KW"/>
</dbReference>
<dbReference type="CDD" id="cd02966">
    <property type="entry name" value="TlpA_like_family"/>
    <property type="match status" value="1"/>
</dbReference>